<dbReference type="EMBL" id="HBUE01046143">
    <property type="protein sequence ID" value="CAG6462758.1"/>
    <property type="molecule type" value="Transcribed_RNA"/>
</dbReference>
<protein>
    <submittedName>
        <fullName evidence="2">(northern house mosquito) hypothetical protein</fullName>
    </submittedName>
</protein>
<organism evidence="2">
    <name type="scientific">Culex pipiens</name>
    <name type="common">House mosquito</name>
    <dbReference type="NCBI Taxonomy" id="7175"/>
    <lineage>
        <taxon>Eukaryota</taxon>
        <taxon>Metazoa</taxon>
        <taxon>Ecdysozoa</taxon>
        <taxon>Arthropoda</taxon>
        <taxon>Hexapoda</taxon>
        <taxon>Insecta</taxon>
        <taxon>Pterygota</taxon>
        <taxon>Neoptera</taxon>
        <taxon>Endopterygota</taxon>
        <taxon>Diptera</taxon>
        <taxon>Nematocera</taxon>
        <taxon>Culicoidea</taxon>
        <taxon>Culicidae</taxon>
        <taxon>Culicinae</taxon>
        <taxon>Culicini</taxon>
        <taxon>Culex</taxon>
        <taxon>Culex</taxon>
    </lineage>
</organism>
<name>A0A8D8GJM1_CULPI</name>
<dbReference type="AlphaFoldDB" id="A0A8D8GJM1"/>
<dbReference type="EMBL" id="HBUE01265001">
    <property type="protein sequence ID" value="CAG6560966.1"/>
    <property type="molecule type" value="Transcribed_RNA"/>
</dbReference>
<evidence type="ECO:0000256" key="1">
    <source>
        <dbReference type="SAM" id="MobiDB-lite"/>
    </source>
</evidence>
<reference evidence="2" key="1">
    <citation type="submission" date="2021-05" db="EMBL/GenBank/DDBJ databases">
        <authorList>
            <person name="Alioto T."/>
            <person name="Alioto T."/>
            <person name="Gomez Garrido J."/>
        </authorList>
    </citation>
    <scope>NUCLEOTIDE SEQUENCE</scope>
</reference>
<evidence type="ECO:0000313" key="2">
    <source>
        <dbReference type="EMBL" id="CAG6509578.1"/>
    </source>
</evidence>
<feature type="region of interest" description="Disordered" evidence="1">
    <location>
        <begin position="96"/>
        <end position="121"/>
    </location>
</feature>
<sequence length="121" mass="13981">MVAWATMVATSAVAPSHHDTRYHSLGQLKVEDILKRKVPSKQTTVPREVPRPQLQQCLADLRPLRHPVRDHLLRHATKRPRWALLQISSKKHFYKNASEVKARRKTKRTATGSNTDEYHDC</sequence>
<proteinExistence type="predicted"/>
<accession>A0A8D8GJM1</accession>
<dbReference type="EMBL" id="HBUE01159849">
    <property type="protein sequence ID" value="CAG6509578.1"/>
    <property type="molecule type" value="Transcribed_RNA"/>
</dbReference>